<protein>
    <submittedName>
        <fullName evidence="2">Uncharacterized protein</fullName>
    </submittedName>
</protein>
<sequence length="71" mass="7931">MLRVIFPLNEGCLSQFRQQGSSAQPARIWNLSDISSRASVCWTPVIRASAAPSEKEEKTRSQCHVQNDTDP</sequence>
<name>A0A3S2P733_ORYJA</name>
<dbReference type="AlphaFoldDB" id="A0A3S2P733"/>
<evidence type="ECO:0000313" key="2">
    <source>
        <dbReference type="EMBL" id="RVE68193.1"/>
    </source>
</evidence>
<keyword evidence="3" id="KW-1185">Reference proteome</keyword>
<feature type="region of interest" description="Disordered" evidence="1">
    <location>
        <begin position="51"/>
        <end position="71"/>
    </location>
</feature>
<proteinExistence type="predicted"/>
<dbReference type="Proteomes" id="UP000283210">
    <property type="component" value="Chromosome 9"/>
</dbReference>
<accession>A0A3S2P733</accession>
<dbReference type="EMBL" id="CM012445">
    <property type="protein sequence ID" value="RVE68193.1"/>
    <property type="molecule type" value="Genomic_DNA"/>
</dbReference>
<evidence type="ECO:0000256" key="1">
    <source>
        <dbReference type="SAM" id="MobiDB-lite"/>
    </source>
</evidence>
<evidence type="ECO:0000313" key="3">
    <source>
        <dbReference type="Proteomes" id="UP000283210"/>
    </source>
</evidence>
<reference evidence="2 3" key="1">
    <citation type="submission" date="2018-11" db="EMBL/GenBank/DDBJ databases">
        <authorList>
            <person name="Lopez-Roques C."/>
            <person name="Donnadieu C."/>
            <person name="Bouchez O."/>
            <person name="Klopp C."/>
            <person name="Cabau C."/>
            <person name="Zahm M."/>
        </authorList>
    </citation>
    <scope>NUCLEOTIDE SEQUENCE [LARGE SCALE GENOMIC DNA]</scope>
    <source>
        <strain evidence="2">RS831</strain>
        <tissue evidence="2">Whole body</tissue>
    </source>
</reference>
<feature type="compositionally biased region" description="Polar residues" evidence="1">
    <location>
        <begin position="62"/>
        <end position="71"/>
    </location>
</feature>
<organism evidence="2 3">
    <name type="scientific">Oryzias javanicus</name>
    <name type="common">Javanese ricefish</name>
    <name type="synonym">Aplocheilus javanicus</name>
    <dbReference type="NCBI Taxonomy" id="123683"/>
    <lineage>
        <taxon>Eukaryota</taxon>
        <taxon>Metazoa</taxon>
        <taxon>Chordata</taxon>
        <taxon>Craniata</taxon>
        <taxon>Vertebrata</taxon>
        <taxon>Euteleostomi</taxon>
        <taxon>Actinopterygii</taxon>
        <taxon>Neopterygii</taxon>
        <taxon>Teleostei</taxon>
        <taxon>Neoteleostei</taxon>
        <taxon>Acanthomorphata</taxon>
        <taxon>Ovalentaria</taxon>
        <taxon>Atherinomorphae</taxon>
        <taxon>Beloniformes</taxon>
        <taxon>Adrianichthyidae</taxon>
        <taxon>Oryziinae</taxon>
        <taxon>Oryzias</taxon>
    </lineage>
</organism>
<gene>
    <name evidence="2" type="ORF">OJAV_G00090320</name>
</gene>
<reference evidence="2 3" key="2">
    <citation type="submission" date="2019-01" db="EMBL/GenBank/DDBJ databases">
        <title>A chromosome length genome reference of the Java medaka (oryzias javanicus).</title>
        <authorList>
            <person name="Herpin A."/>
            <person name="Takehana Y."/>
            <person name="Naruse K."/>
            <person name="Ansai S."/>
            <person name="Kawaguchi M."/>
        </authorList>
    </citation>
    <scope>NUCLEOTIDE SEQUENCE [LARGE SCALE GENOMIC DNA]</scope>
    <source>
        <strain evidence="2">RS831</strain>
        <tissue evidence="2">Whole body</tissue>
    </source>
</reference>